<dbReference type="AlphaFoldDB" id="A0A2M9ZSM3"/>
<keyword evidence="7" id="KW-1185">Reference proteome</keyword>
<dbReference type="GO" id="GO:0009055">
    <property type="term" value="F:electron transfer activity"/>
    <property type="evidence" value="ECO:0007669"/>
    <property type="project" value="InterPro"/>
</dbReference>
<dbReference type="Proteomes" id="UP000231962">
    <property type="component" value="Unassembled WGS sequence"/>
</dbReference>
<evidence type="ECO:0000313" key="5">
    <source>
        <dbReference type="EMBL" id="PJZ68733.1"/>
    </source>
</evidence>
<reference evidence="7 8" key="1">
    <citation type="submission" date="2017-07" db="EMBL/GenBank/DDBJ databases">
        <title>Leptospira spp. isolated from tropical soils.</title>
        <authorList>
            <person name="Thibeaux R."/>
            <person name="Iraola G."/>
            <person name="Ferres I."/>
            <person name="Bierque E."/>
            <person name="Girault D."/>
            <person name="Soupe-Gilbert M.-E."/>
            <person name="Picardeau M."/>
            <person name="Goarant C."/>
        </authorList>
    </citation>
    <scope>NUCLEOTIDE SEQUENCE [LARGE SCALE GENOMIC DNA]</scope>
    <source>
        <strain evidence="6 8">FH1-B-B1</strain>
        <strain evidence="5 7">FH1-B-C1</strain>
    </source>
</reference>
<dbReference type="OrthoDB" id="9767754at2"/>
<dbReference type="PANTHER" id="PTHR43034">
    <property type="entry name" value="ION-TRANSLOCATING OXIDOREDUCTASE COMPLEX SUBUNIT C"/>
    <property type="match status" value="1"/>
</dbReference>
<dbReference type="EMBL" id="NPDZ01000001">
    <property type="protein sequence ID" value="PJZ75088.1"/>
    <property type="molecule type" value="Genomic_DNA"/>
</dbReference>
<dbReference type="PANTHER" id="PTHR43034:SF2">
    <property type="entry name" value="ION-TRANSLOCATING OXIDOREDUCTASE COMPLEX SUBUNIT C"/>
    <property type="match status" value="1"/>
</dbReference>
<dbReference type="RefSeq" id="WP_100714748.1">
    <property type="nucleotide sequence ID" value="NZ_NPDY01000016.1"/>
</dbReference>
<dbReference type="SUPFAM" id="SSF46548">
    <property type="entry name" value="alpha-helical ferredoxin"/>
    <property type="match status" value="1"/>
</dbReference>
<dbReference type="Proteomes" id="UP000231990">
    <property type="component" value="Unassembled WGS sequence"/>
</dbReference>
<protein>
    <submittedName>
        <fullName evidence="6">Oxidoreductase</fullName>
    </submittedName>
</protein>
<dbReference type="Gene3D" id="3.30.70.20">
    <property type="match status" value="1"/>
</dbReference>
<evidence type="ECO:0000313" key="8">
    <source>
        <dbReference type="Proteomes" id="UP000231990"/>
    </source>
</evidence>
<dbReference type="EMBL" id="NPDY01000016">
    <property type="protein sequence ID" value="PJZ68733.1"/>
    <property type="molecule type" value="Genomic_DNA"/>
</dbReference>
<dbReference type="GO" id="GO:0016020">
    <property type="term" value="C:membrane"/>
    <property type="evidence" value="ECO:0007669"/>
    <property type="project" value="InterPro"/>
</dbReference>
<dbReference type="PROSITE" id="PS51379">
    <property type="entry name" value="4FE4S_FER_2"/>
    <property type="match status" value="1"/>
</dbReference>
<comment type="caution">
    <text evidence="6">The sequence shown here is derived from an EMBL/GenBank/DDBJ whole genome shotgun (WGS) entry which is preliminary data.</text>
</comment>
<organism evidence="6 8">
    <name type="scientific">Leptospira perolatii</name>
    <dbReference type="NCBI Taxonomy" id="2023191"/>
    <lineage>
        <taxon>Bacteria</taxon>
        <taxon>Pseudomonadati</taxon>
        <taxon>Spirochaetota</taxon>
        <taxon>Spirochaetia</taxon>
        <taxon>Leptospirales</taxon>
        <taxon>Leptospiraceae</taxon>
        <taxon>Leptospira</taxon>
    </lineage>
</organism>
<keyword evidence="1" id="KW-0479">Metal-binding</keyword>
<sequence length="383" mass="43977">MFGKPFLLQPGIVPNAGNRKTVLDEPYTLFPDGGALLLKEFPARVRAGDPLFKRESGVVLSPVNGVASLQQSDSETRIRIVQDGVFYQSKELQPRSWKLGEALDAMDAYGLVSLDIKDRPLSSLFRKLQKPKFIVLAPFTRTQDIDYLKILKENRASHLAFLDALKVWFPESEVRDYILDLKSPIKKYMHPWGIPEYFLFKTEKLPFAEFNEVLYLGPETLHHLYRALYGDFPFIERDITLYFVEKNGTLKKANAPLRLRNGQNLKFLFDEYGSKYSAFTLNSFYDYYPVRSVKDGFFWDVRLYHSLILLANHDREKKEFPCVECGECSLNCPTRSNPMALVGYLGEFNSDYCMQCGICTFLCPSSISLRDKIREAKGEIVGN</sequence>
<dbReference type="InterPro" id="IPR017896">
    <property type="entry name" value="4Fe4S_Fe-S-bd"/>
</dbReference>
<dbReference type="GO" id="GO:0046872">
    <property type="term" value="F:metal ion binding"/>
    <property type="evidence" value="ECO:0007669"/>
    <property type="project" value="UniProtKB-KW"/>
</dbReference>
<evidence type="ECO:0000256" key="2">
    <source>
        <dbReference type="ARBA" id="ARBA00023004"/>
    </source>
</evidence>
<dbReference type="InterPro" id="IPR010208">
    <property type="entry name" value="Ion_transpt_RnfC/RsxC"/>
</dbReference>
<evidence type="ECO:0000313" key="7">
    <source>
        <dbReference type="Proteomes" id="UP000231962"/>
    </source>
</evidence>
<keyword evidence="2" id="KW-0408">Iron</keyword>
<feature type="domain" description="4Fe-4S ferredoxin-type" evidence="4">
    <location>
        <begin position="344"/>
        <end position="372"/>
    </location>
</feature>
<dbReference type="InterPro" id="IPR017900">
    <property type="entry name" value="4Fe4S_Fe_S_CS"/>
</dbReference>
<evidence type="ECO:0000313" key="6">
    <source>
        <dbReference type="EMBL" id="PJZ75088.1"/>
    </source>
</evidence>
<keyword evidence="3" id="KW-0411">Iron-sulfur</keyword>
<name>A0A2M9ZSM3_9LEPT</name>
<dbReference type="GO" id="GO:0051539">
    <property type="term" value="F:4 iron, 4 sulfur cluster binding"/>
    <property type="evidence" value="ECO:0007669"/>
    <property type="project" value="InterPro"/>
</dbReference>
<proteinExistence type="predicted"/>
<accession>A0A2M9ZSM3</accession>
<dbReference type="PROSITE" id="PS00198">
    <property type="entry name" value="4FE4S_FER_1"/>
    <property type="match status" value="2"/>
</dbReference>
<gene>
    <name evidence="5" type="ORF">CH360_14350</name>
    <name evidence="6" type="ORF">CH373_03470</name>
</gene>
<evidence type="ECO:0000256" key="1">
    <source>
        <dbReference type="ARBA" id="ARBA00022723"/>
    </source>
</evidence>
<evidence type="ECO:0000256" key="3">
    <source>
        <dbReference type="ARBA" id="ARBA00023014"/>
    </source>
</evidence>
<evidence type="ECO:0000259" key="4">
    <source>
        <dbReference type="PROSITE" id="PS51379"/>
    </source>
</evidence>